<dbReference type="InterPro" id="IPR054545">
    <property type="entry name" value="ApeI-like"/>
</dbReference>
<dbReference type="Gene3D" id="3.40.50.12780">
    <property type="entry name" value="N-terminal domain of ligase-like"/>
    <property type="match status" value="1"/>
</dbReference>
<evidence type="ECO:0000313" key="4">
    <source>
        <dbReference type="Proteomes" id="UP000006334"/>
    </source>
</evidence>
<feature type="domain" description="AMP-dependent synthetase/ligase" evidence="1">
    <location>
        <begin position="119"/>
        <end position="303"/>
    </location>
</feature>
<dbReference type="STRING" id="1127673.GLIP_0483"/>
<evidence type="ECO:0000313" key="3">
    <source>
        <dbReference type="EMBL" id="GAC13129.1"/>
    </source>
</evidence>
<dbReference type="EMBL" id="BAEN01000015">
    <property type="protein sequence ID" value="GAC13129.1"/>
    <property type="molecule type" value="Genomic_DNA"/>
</dbReference>
<dbReference type="InterPro" id="IPR000873">
    <property type="entry name" value="AMP-dep_synth/lig_dom"/>
</dbReference>
<dbReference type="eggNOG" id="COG0764">
    <property type="taxonomic scope" value="Bacteria"/>
</dbReference>
<dbReference type="Gene3D" id="3.10.129.10">
    <property type="entry name" value="Hotdog Thioesterase"/>
    <property type="match status" value="1"/>
</dbReference>
<dbReference type="AlphaFoldDB" id="K6WXE3"/>
<dbReference type="Pfam" id="PF00501">
    <property type="entry name" value="AMP-binding"/>
    <property type="match status" value="1"/>
</dbReference>
<dbReference type="PANTHER" id="PTHR45398">
    <property type="match status" value="1"/>
</dbReference>
<evidence type="ECO:0008006" key="5">
    <source>
        <dbReference type="Google" id="ProtNLM"/>
    </source>
</evidence>
<evidence type="ECO:0000259" key="2">
    <source>
        <dbReference type="Pfam" id="PF22818"/>
    </source>
</evidence>
<dbReference type="SUPFAM" id="SSF56801">
    <property type="entry name" value="Acetyl-CoA synthetase-like"/>
    <property type="match status" value="1"/>
</dbReference>
<gene>
    <name evidence="3" type="ORF">GLIP_0483</name>
</gene>
<dbReference type="OrthoDB" id="9757559at2"/>
<evidence type="ECO:0000259" key="1">
    <source>
        <dbReference type="Pfam" id="PF00501"/>
    </source>
</evidence>
<comment type="caution">
    <text evidence="3">The sequence shown here is derived from an EMBL/GenBank/DDBJ whole genome shotgun (WGS) entry which is preliminary data.</text>
</comment>
<organism evidence="3 4">
    <name type="scientific">Aliiglaciecola lipolytica E3</name>
    <dbReference type="NCBI Taxonomy" id="1127673"/>
    <lineage>
        <taxon>Bacteria</taxon>
        <taxon>Pseudomonadati</taxon>
        <taxon>Pseudomonadota</taxon>
        <taxon>Gammaproteobacteria</taxon>
        <taxon>Alteromonadales</taxon>
        <taxon>Alteromonadaceae</taxon>
        <taxon>Aliiglaciecola</taxon>
    </lineage>
</organism>
<accession>K6WXE3</accession>
<dbReference type="Gene3D" id="3.30.300.30">
    <property type="match status" value="1"/>
</dbReference>
<dbReference type="InterPro" id="IPR045851">
    <property type="entry name" value="AMP-bd_C_sf"/>
</dbReference>
<dbReference type="PANTHER" id="PTHR45398:SF1">
    <property type="entry name" value="ENZYME, PUTATIVE (JCVI)-RELATED"/>
    <property type="match status" value="1"/>
</dbReference>
<dbReference type="RefSeq" id="WP_008842949.1">
    <property type="nucleotide sequence ID" value="NZ_BAEN01000015.1"/>
</dbReference>
<protein>
    <recommendedName>
        <fullName evidence="5">AMP-dependent synthetase/ligase domain-containing protein</fullName>
    </recommendedName>
</protein>
<dbReference type="eggNOG" id="COG0318">
    <property type="taxonomic scope" value="Bacteria"/>
</dbReference>
<proteinExistence type="predicted"/>
<dbReference type="InterPro" id="IPR029069">
    <property type="entry name" value="HotDog_dom_sf"/>
</dbReference>
<dbReference type="Pfam" id="PF22818">
    <property type="entry name" value="ApeI-like"/>
    <property type="match status" value="1"/>
</dbReference>
<reference evidence="3 4" key="1">
    <citation type="journal article" date="2017" name="Antonie Van Leeuwenhoek">
        <title>Rhizobium rhizosphaerae sp. nov., a novel species isolated from rice rhizosphere.</title>
        <authorList>
            <person name="Zhao J.J."/>
            <person name="Zhang J."/>
            <person name="Zhang R.J."/>
            <person name="Zhang C.W."/>
            <person name="Yin H.Q."/>
            <person name="Zhang X.X."/>
        </authorList>
    </citation>
    <scope>NUCLEOTIDE SEQUENCE [LARGE SCALE GENOMIC DNA]</scope>
    <source>
        <strain evidence="3 4">E3</strain>
    </source>
</reference>
<dbReference type="SUPFAM" id="SSF54637">
    <property type="entry name" value="Thioesterase/thiol ester dehydrase-isomerase"/>
    <property type="match status" value="1"/>
</dbReference>
<sequence length="566" mass="64161">MSESLTLSNWMSIRPNQVIAIRSGQVISSAEFTTNVARWKNLLAQHSGHRWVVYHSDPYEFLSILYALWYLQRIACVPGDNRPATIARLSNKVDGMIGEISQGIALGSNDDYLIEDNFALHELDGSQIAVELYTSGSSGAPKAITKTIAQLQSELASLQKQWPAVSGAVILSTVSHQHLYGLTFRLLRPFIAGQPILCELCEYTEDIYNFAQDLCQFVLVSSPSHISRVNELLDWSSLNALCVNIFSAAAPLERNDALRMSKLLSAPLWEIYGSSETGVIAWRSQAADTEQSLWQKLPDVEFEFDPNEQVKVCSPFTDPQHSVLSDKLKVYPNGCFELQGRSDNIVKIEGKRVSLTAIENALCEHSWISEIRAFVVIRKRTEVAIALVLSHEGEIQLMRSGRQFMIKTLRAQLLSKFETIVVPRRWRFIDTMPYNQQGKITLESLQNLVEQPALLKWPTIKNIKHDSSNLLINCTMPKELLYFDGHFENAPILPGVVQVHWAQKYAVEYFNISQRFSHLEVIKFSHVIQPEEEIEIAIEFNQQKRKVMFSYRSAIGLHSSGRICFE</sequence>
<keyword evidence="4" id="KW-1185">Reference proteome</keyword>
<dbReference type="InterPro" id="IPR042099">
    <property type="entry name" value="ANL_N_sf"/>
</dbReference>
<name>K6WXE3_9ALTE</name>
<feature type="domain" description="ApeI dehydratase-like" evidence="2">
    <location>
        <begin position="464"/>
        <end position="561"/>
    </location>
</feature>
<dbReference type="Proteomes" id="UP000006334">
    <property type="component" value="Unassembled WGS sequence"/>
</dbReference>